<dbReference type="Proteomes" id="UP001164539">
    <property type="component" value="Chromosome 4"/>
</dbReference>
<proteinExistence type="predicted"/>
<comment type="caution">
    <text evidence="1">The sequence shown here is derived from an EMBL/GenBank/DDBJ whole genome shotgun (WGS) entry which is preliminary data.</text>
</comment>
<protein>
    <submittedName>
        <fullName evidence="1">Receptor-kinase</fullName>
    </submittedName>
</protein>
<reference evidence="1 2" key="1">
    <citation type="journal article" date="2023" name="Science">
        <title>Complex scaffold remodeling in plant triterpene biosynthesis.</title>
        <authorList>
            <person name="De La Pena R."/>
            <person name="Hodgson H."/>
            <person name="Liu J.C."/>
            <person name="Stephenson M.J."/>
            <person name="Martin A.C."/>
            <person name="Owen C."/>
            <person name="Harkess A."/>
            <person name="Leebens-Mack J."/>
            <person name="Jimenez L.E."/>
            <person name="Osbourn A."/>
            <person name="Sattely E.S."/>
        </authorList>
    </citation>
    <scope>NUCLEOTIDE SEQUENCE [LARGE SCALE GENOMIC DNA]</scope>
    <source>
        <strain evidence="2">cv. JPN11</strain>
        <tissue evidence="1">Leaf</tissue>
    </source>
</reference>
<accession>A0ACC1Y9C8</accession>
<keyword evidence="2" id="KW-1185">Reference proteome</keyword>
<name>A0ACC1Y9C8_MELAZ</name>
<sequence>MNRTFISSSSFSQNLLDSVTMSSVVSSIYFFVFCWSTLLSYGLATTATSVLRTNETDQLALLEFKAKITRDPLQVLSSWNDSSHFCQWKGVSCSRKHQRVIALLLPSLRLQGSLSPHIGNLSFLRFLNLQNNGFRDEIPPQIGHLFRLQFLSLENNSFGGQIPANISRCVNLQFLTLGNNELVGNVPEELGSLSKLSQLFIYFNDLSGEIPPSFGNLSSLEILSAAGNQFVGRIPATLGQLKRMYYISLGPNNLSGEIPPSIYNISSLVYFYFTSNQLQGSLPSDLGFTLPNLEVINVAENQFTGPIPASISNATNLMRLTLPLNRFSGKVPTMENLHKLRWVSISRNELGNGKEDDLEFLNSLVNASSLEILAINDNKFGGVLPEALGNLSTQLKVLALGDNQIFGRIPPGIRNCVNLEILLLKNNQFTGQIPSSIGNLQKLLELWLERNKFLGEIPSSLGNLTMLNKLSLERNMLQGSIPSSLGKCQSLILLDLSHNNLSGTIPGEVIGLSSLSIYLDLSQNQLNGSLPSNFGNLINLAALDISENQLSGEIPGSLGSCVRLQDLIMKGNFFQGKIPSSLSSLRGIQSLDLSRNNLSGQIPEFLENFRLLQNLNLSYNAFEGEVPIKGVFSNASAISFSGNANLCGGISDLHLSSCPMDESKQTRSPSLKLIIPIVVGILLLTMILCLMTFYSWRKAKAKKEPASTSALLASVLQVSYDNLLKATGGFSSNNLLGVGSFGSVYKGILNQDQTVVAVKVLNLQHRGASKSFMAECEALRSIRHRNLVKIITACASVDLQGNDFKALVYEFMGKGSLEEWLHPNNPGADELPEKLNLLQRLNVAIDVACALDYLHHHCETPIVHCDLKPSNVLLNDEMIGHVGDFGLAKFLVESTNNSSTGQTSSIGVRGTVGYAAPEYGMGSEVSTEGDVYSYGILLLEMFTGKRPTDEMFTGNLNLHNFVKEALPEKLTEIVDPVLLVEIEEGETSQANGQNVRRTENNFSFSEALVSILGNGVTCSSELPRERMNMEEVVAQLLSIRNKLLQTRTSGGRQATIVHSVQQATNVTV</sequence>
<organism evidence="1 2">
    <name type="scientific">Melia azedarach</name>
    <name type="common">Chinaberry tree</name>
    <dbReference type="NCBI Taxonomy" id="155640"/>
    <lineage>
        <taxon>Eukaryota</taxon>
        <taxon>Viridiplantae</taxon>
        <taxon>Streptophyta</taxon>
        <taxon>Embryophyta</taxon>
        <taxon>Tracheophyta</taxon>
        <taxon>Spermatophyta</taxon>
        <taxon>Magnoliopsida</taxon>
        <taxon>eudicotyledons</taxon>
        <taxon>Gunneridae</taxon>
        <taxon>Pentapetalae</taxon>
        <taxon>rosids</taxon>
        <taxon>malvids</taxon>
        <taxon>Sapindales</taxon>
        <taxon>Meliaceae</taxon>
        <taxon>Melia</taxon>
    </lineage>
</organism>
<gene>
    <name evidence="1" type="ORF">OWV82_007938</name>
</gene>
<evidence type="ECO:0000313" key="1">
    <source>
        <dbReference type="EMBL" id="KAJ4720046.1"/>
    </source>
</evidence>
<keyword evidence="1" id="KW-0675">Receptor</keyword>
<evidence type="ECO:0000313" key="2">
    <source>
        <dbReference type="Proteomes" id="UP001164539"/>
    </source>
</evidence>
<dbReference type="EMBL" id="CM051397">
    <property type="protein sequence ID" value="KAJ4720046.1"/>
    <property type="molecule type" value="Genomic_DNA"/>
</dbReference>